<evidence type="ECO:0000313" key="1">
    <source>
        <dbReference type="EMBL" id="WOK06335.1"/>
    </source>
</evidence>
<reference evidence="1 2" key="1">
    <citation type="journal article" date="2023" name="Microbiol. Resour. Announc.">
        <title>Complete Genome Sequence of Imperialibacter roseus strain P4T.</title>
        <authorList>
            <person name="Tizabi D.R."/>
            <person name="Bachvaroff T."/>
            <person name="Hill R.T."/>
        </authorList>
    </citation>
    <scope>NUCLEOTIDE SEQUENCE [LARGE SCALE GENOMIC DNA]</scope>
    <source>
        <strain evidence="1 2">P4T</strain>
    </source>
</reference>
<dbReference type="RefSeq" id="WP_317489061.1">
    <property type="nucleotide sequence ID" value="NZ_CP136051.1"/>
</dbReference>
<keyword evidence="2" id="KW-1185">Reference proteome</keyword>
<proteinExistence type="predicted"/>
<protein>
    <submittedName>
        <fullName evidence="1">UPF0175 family protein</fullName>
    </submittedName>
</protein>
<accession>A0ABZ0IPP8</accession>
<gene>
    <name evidence="1" type="ORF">RT717_24990</name>
</gene>
<organism evidence="1 2">
    <name type="scientific">Imperialibacter roseus</name>
    <dbReference type="NCBI Taxonomy" id="1324217"/>
    <lineage>
        <taxon>Bacteria</taxon>
        <taxon>Pseudomonadati</taxon>
        <taxon>Bacteroidota</taxon>
        <taxon>Cytophagia</taxon>
        <taxon>Cytophagales</taxon>
        <taxon>Flammeovirgaceae</taxon>
        <taxon>Imperialibacter</taxon>
    </lineage>
</organism>
<dbReference type="EMBL" id="CP136051">
    <property type="protein sequence ID" value="WOK06335.1"/>
    <property type="molecule type" value="Genomic_DNA"/>
</dbReference>
<dbReference type="Pfam" id="PF03683">
    <property type="entry name" value="UPF0175"/>
    <property type="match status" value="1"/>
</dbReference>
<dbReference type="InterPro" id="IPR005368">
    <property type="entry name" value="UPF0175"/>
</dbReference>
<dbReference type="Proteomes" id="UP001302349">
    <property type="component" value="Chromosome"/>
</dbReference>
<name>A0ABZ0IPP8_9BACT</name>
<evidence type="ECO:0000313" key="2">
    <source>
        <dbReference type="Proteomes" id="UP001302349"/>
    </source>
</evidence>
<sequence length="73" mass="7926">MKTITLNLPEETDEKEVKMIVASSLFEKGILSSGQAATFVGISKREFIETVGNYGVSIFGETADDLKKPFPNG</sequence>